<keyword evidence="2" id="KW-1185">Reference proteome</keyword>
<accession>A0A317ELI0</accession>
<dbReference type="RefSeq" id="WP_109926711.1">
    <property type="nucleotide sequence ID" value="NZ_QGNZ01000004.1"/>
</dbReference>
<dbReference type="Proteomes" id="UP000245379">
    <property type="component" value="Unassembled WGS sequence"/>
</dbReference>
<dbReference type="AlphaFoldDB" id="A0A317ELI0"/>
<proteinExistence type="predicted"/>
<dbReference type="EMBL" id="QGNZ01000004">
    <property type="protein sequence ID" value="PWS26146.1"/>
    <property type="molecule type" value="Genomic_DNA"/>
</dbReference>
<dbReference type="OrthoDB" id="1441434at2"/>
<name>A0A317ELI0_9SPHI</name>
<evidence type="ECO:0000313" key="1">
    <source>
        <dbReference type="EMBL" id="PWS26146.1"/>
    </source>
</evidence>
<evidence type="ECO:0000313" key="2">
    <source>
        <dbReference type="Proteomes" id="UP000245379"/>
    </source>
</evidence>
<gene>
    <name evidence="1" type="ORF">DHW03_15230</name>
</gene>
<comment type="caution">
    <text evidence="1">The sequence shown here is derived from an EMBL/GenBank/DDBJ whole genome shotgun (WGS) entry which is preliminary data.</text>
</comment>
<protein>
    <submittedName>
        <fullName evidence="1">Uncharacterized protein</fullName>
    </submittedName>
</protein>
<sequence>MQIESIDDNNTIALIKIRLENAENYFVSYNSLVLDVNNEWMIISNVALVAAKNLSPTNR</sequence>
<organism evidence="1 2">
    <name type="scientific">Pedobacter yonginense</name>
    <dbReference type="NCBI Taxonomy" id="651869"/>
    <lineage>
        <taxon>Bacteria</taxon>
        <taxon>Pseudomonadati</taxon>
        <taxon>Bacteroidota</taxon>
        <taxon>Sphingobacteriia</taxon>
        <taxon>Sphingobacteriales</taxon>
        <taxon>Sphingobacteriaceae</taxon>
        <taxon>Pedobacter</taxon>
    </lineage>
</organism>
<reference evidence="1 2" key="1">
    <citation type="submission" date="2018-05" db="EMBL/GenBank/DDBJ databases">
        <title>Pedobacter paludis sp. nov., isolated from wetland soil.</title>
        <authorList>
            <person name="Zhang Y."/>
            <person name="Wang G."/>
        </authorList>
    </citation>
    <scope>NUCLEOTIDE SEQUENCE [LARGE SCALE GENOMIC DNA]</scope>
    <source>
        <strain evidence="1 2">KCTC22721</strain>
    </source>
</reference>